<name>A0A3L8NWK4_9ACTN</name>
<keyword evidence="12" id="KW-1185">Reference proteome</keyword>
<evidence type="ECO:0000256" key="3">
    <source>
        <dbReference type="ARBA" id="ARBA00012820"/>
    </source>
</evidence>
<dbReference type="Proteomes" id="UP000281708">
    <property type="component" value="Unassembled WGS sequence"/>
</dbReference>
<keyword evidence="5" id="KW-0808">Transferase</keyword>
<comment type="catalytic activity">
    <reaction evidence="1">
        <text>2 alpha,alpha'-trehalose 6-mycolate = alpha,alpha'-trehalose 6,6'-bismycolate + alpha,alpha-trehalose</text>
        <dbReference type="Rhea" id="RHEA:23472"/>
        <dbReference type="ChEBI" id="CHEBI:16551"/>
        <dbReference type="ChEBI" id="CHEBI:18195"/>
        <dbReference type="ChEBI" id="CHEBI:18234"/>
        <dbReference type="EC" id="2.3.1.122"/>
    </reaction>
</comment>
<dbReference type="SUPFAM" id="SSF53474">
    <property type="entry name" value="alpha/beta-Hydrolases"/>
    <property type="match status" value="1"/>
</dbReference>
<comment type="catalytic activity">
    <reaction evidence="8">
        <text>an acyl-CoA + a 1,2-diacyl-sn-glycerol = a triacyl-sn-glycerol + CoA</text>
        <dbReference type="Rhea" id="RHEA:10868"/>
        <dbReference type="ChEBI" id="CHEBI:17815"/>
        <dbReference type="ChEBI" id="CHEBI:57287"/>
        <dbReference type="ChEBI" id="CHEBI:58342"/>
        <dbReference type="ChEBI" id="CHEBI:64615"/>
        <dbReference type="EC" id="2.3.1.20"/>
    </reaction>
</comment>
<evidence type="ECO:0000256" key="7">
    <source>
        <dbReference type="ARBA" id="ARBA00032572"/>
    </source>
</evidence>
<dbReference type="OrthoDB" id="3210113at2"/>
<dbReference type="GO" id="GO:0050348">
    <property type="term" value="F:trehalose O-mycolyltransferase activity"/>
    <property type="evidence" value="ECO:0007669"/>
    <property type="project" value="UniProtKB-EC"/>
</dbReference>
<dbReference type="EMBL" id="RDBE01000010">
    <property type="protein sequence ID" value="RLV47535.1"/>
    <property type="molecule type" value="Genomic_DNA"/>
</dbReference>
<accession>A0A3L8NWK4</accession>
<gene>
    <name evidence="11" type="ORF">D9V37_15260</name>
</gene>
<comment type="caution">
    <text evidence="11">The sequence shown here is derived from an EMBL/GenBank/DDBJ whole genome shotgun (WGS) entry which is preliminary data.</text>
</comment>
<evidence type="ECO:0000256" key="2">
    <source>
        <dbReference type="ARBA" id="ARBA00005874"/>
    </source>
</evidence>
<feature type="signal peptide" evidence="10">
    <location>
        <begin position="1"/>
        <end position="23"/>
    </location>
</feature>
<keyword evidence="6" id="KW-0012">Acyltransferase</keyword>
<evidence type="ECO:0000256" key="5">
    <source>
        <dbReference type="ARBA" id="ARBA00022679"/>
    </source>
</evidence>
<sequence length="295" mass="30992">MSTVWSRRAVLAGGGVALLGAAAAGVADGVLPGRTFVRHELGLDGADGSVPDVEPGPLRSGAFSSRARGGRRTGWTIAWPPHARVGASLPVAVVLHGRRNDHTTAFGGRHLGLDRFLAQAVHGGATPFAIASVDGGSAYWHDRRDGDGAATMVVEEFLPLLASHGLDVARLALMGWSMGGFGSLHLAGVLGHARVSAVAAMSPALWHRFADTAPGAFDDAADFARTTDFGRQHRLDGVRVRIDCGRDDPFFSATRDYVAGFANRPAGGFEPGAHTMGYWRRLAPTQVRFVAEALT</sequence>
<evidence type="ECO:0000256" key="4">
    <source>
        <dbReference type="ARBA" id="ARBA00013244"/>
    </source>
</evidence>
<proteinExistence type="inferred from homology"/>
<dbReference type="GO" id="GO:0004144">
    <property type="term" value="F:diacylglycerol O-acyltransferase activity"/>
    <property type="evidence" value="ECO:0007669"/>
    <property type="project" value="UniProtKB-EC"/>
</dbReference>
<dbReference type="Pfam" id="PF00756">
    <property type="entry name" value="Esterase"/>
    <property type="match status" value="1"/>
</dbReference>
<dbReference type="PANTHER" id="PTHR48098">
    <property type="entry name" value="ENTEROCHELIN ESTERASE-RELATED"/>
    <property type="match status" value="1"/>
</dbReference>
<comment type="similarity">
    <text evidence="2">Belongs to the mycobacterial A85 antigen family.</text>
</comment>
<dbReference type="EC" id="2.3.1.20" evidence="4"/>
<dbReference type="PROSITE" id="PS51318">
    <property type="entry name" value="TAT"/>
    <property type="match status" value="1"/>
</dbReference>
<evidence type="ECO:0000256" key="6">
    <source>
        <dbReference type="ARBA" id="ARBA00023315"/>
    </source>
</evidence>
<dbReference type="AlphaFoldDB" id="A0A3L8NWK4"/>
<dbReference type="InterPro" id="IPR000801">
    <property type="entry name" value="Esterase-like"/>
</dbReference>
<evidence type="ECO:0000256" key="8">
    <source>
        <dbReference type="ARBA" id="ARBA00048109"/>
    </source>
</evidence>
<protein>
    <recommendedName>
        <fullName evidence="7">Acyl-CoA:diacylglycerol acyltransferase</fullName>
        <ecNumber evidence="3">2.3.1.122</ecNumber>
        <ecNumber evidence="4">2.3.1.20</ecNumber>
    </recommendedName>
</protein>
<reference evidence="11 12" key="1">
    <citation type="submission" date="2018-10" db="EMBL/GenBank/DDBJ databases">
        <title>Marmoricola sp. 4Q3S-7 whole genome shotgun sequence.</title>
        <authorList>
            <person name="Li F."/>
        </authorList>
    </citation>
    <scope>NUCLEOTIDE SEQUENCE [LARGE SCALE GENOMIC DNA]</scope>
    <source>
        <strain evidence="11 12">4Q3S-7</strain>
    </source>
</reference>
<evidence type="ECO:0000313" key="11">
    <source>
        <dbReference type="EMBL" id="RLV47535.1"/>
    </source>
</evidence>
<dbReference type="Gene3D" id="3.40.50.1820">
    <property type="entry name" value="alpha/beta hydrolase"/>
    <property type="match status" value="1"/>
</dbReference>
<evidence type="ECO:0000313" key="12">
    <source>
        <dbReference type="Proteomes" id="UP000281708"/>
    </source>
</evidence>
<evidence type="ECO:0000256" key="9">
    <source>
        <dbReference type="SAM" id="MobiDB-lite"/>
    </source>
</evidence>
<feature type="region of interest" description="Disordered" evidence="9">
    <location>
        <begin position="47"/>
        <end position="67"/>
    </location>
</feature>
<evidence type="ECO:0000256" key="10">
    <source>
        <dbReference type="SAM" id="SignalP"/>
    </source>
</evidence>
<dbReference type="PANTHER" id="PTHR48098:SF1">
    <property type="entry name" value="DIACYLGLYCEROL ACYLTRANSFERASE_MYCOLYLTRANSFERASE AG85A"/>
    <property type="match status" value="1"/>
</dbReference>
<dbReference type="InterPro" id="IPR050583">
    <property type="entry name" value="Mycobacterial_A85_antigen"/>
</dbReference>
<dbReference type="InterPro" id="IPR029058">
    <property type="entry name" value="AB_hydrolase_fold"/>
</dbReference>
<feature type="chain" id="PRO_5039268779" description="Acyl-CoA:diacylglycerol acyltransferase" evidence="10">
    <location>
        <begin position="24"/>
        <end position="295"/>
    </location>
</feature>
<organism evidence="11 12">
    <name type="scientific">Nocardioides mangrovicus</name>
    <dbReference type="NCBI Taxonomy" id="2478913"/>
    <lineage>
        <taxon>Bacteria</taxon>
        <taxon>Bacillati</taxon>
        <taxon>Actinomycetota</taxon>
        <taxon>Actinomycetes</taxon>
        <taxon>Propionibacteriales</taxon>
        <taxon>Nocardioidaceae</taxon>
        <taxon>Nocardioides</taxon>
    </lineage>
</organism>
<dbReference type="InterPro" id="IPR006311">
    <property type="entry name" value="TAT_signal"/>
</dbReference>
<evidence type="ECO:0000256" key="1">
    <source>
        <dbReference type="ARBA" id="ARBA00000697"/>
    </source>
</evidence>
<keyword evidence="10" id="KW-0732">Signal</keyword>
<dbReference type="EC" id="2.3.1.122" evidence="3"/>